<organism evidence="9 10">
    <name type="scientific">Candidatus Azambacteria bacterium RBG_16_47_10</name>
    <dbReference type="NCBI Taxonomy" id="1797292"/>
    <lineage>
        <taxon>Bacteria</taxon>
        <taxon>Candidatus Azamiibacteriota</taxon>
    </lineage>
</organism>
<dbReference type="GO" id="GO:0019843">
    <property type="term" value="F:rRNA binding"/>
    <property type="evidence" value="ECO:0007669"/>
    <property type="project" value="UniProtKB-UniRule"/>
</dbReference>
<reference evidence="9 10" key="1">
    <citation type="journal article" date="2016" name="Nat. Commun.">
        <title>Thousands of microbial genomes shed light on interconnected biogeochemical processes in an aquifer system.</title>
        <authorList>
            <person name="Anantharaman K."/>
            <person name="Brown C.T."/>
            <person name="Hug L.A."/>
            <person name="Sharon I."/>
            <person name="Castelle C.J."/>
            <person name="Probst A.J."/>
            <person name="Thomas B.C."/>
            <person name="Singh A."/>
            <person name="Wilkins M.J."/>
            <person name="Karaoz U."/>
            <person name="Brodie E.L."/>
            <person name="Williams K.H."/>
            <person name="Hubbard S.S."/>
            <person name="Banfield J.F."/>
        </authorList>
    </citation>
    <scope>NUCLEOTIDE SEQUENCE [LARGE SCALE GENOMIC DNA]</scope>
</reference>
<dbReference type="InterPro" id="IPR019927">
    <property type="entry name" value="Ribosomal_uL3_bac/org-type"/>
</dbReference>
<accession>A0A1F5AXZ4</accession>
<dbReference type="HAMAP" id="MF_01325_B">
    <property type="entry name" value="Ribosomal_uL3_B"/>
    <property type="match status" value="1"/>
</dbReference>
<dbReference type="FunFam" id="2.40.30.10:FF:000004">
    <property type="entry name" value="50S ribosomal protein L3"/>
    <property type="match status" value="1"/>
</dbReference>
<evidence type="ECO:0000256" key="5">
    <source>
        <dbReference type="ARBA" id="ARBA00023274"/>
    </source>
</evidence>
<dbReference type="Gene3D" id="2.40.30.10">
    <property type="entry name" value="Translation factors"/>
    <property type="match status" value="1"/>
</dbReference>
<dbReference type="InterPro" id="IPR009000">
    <property type="entry name" value="Transl_B-barrel_sf"/>
</dbReference>
<dbReference type="PANTHER" id="PTHR11229:SF16">
    <property type="entry name" value="LARGE RIBOSOMAL SUBUNIT PROTEIN UL3C"/>
    <property type="match status" value="1"/>
</dbReference>
<evidence type="ECO:0000256" key="1">
    <source>
        <dbReference type="ARBA" id="ARBA00006540"/>
    </source>
</evidence>
<feature type="region of interest" description="Disordered" evidence="8">
    <location>
        <begin position="124"/>
        <end position="143"/>
    </location>
</feature>
<comment type="similarity">
    <text evidence="1 7">Belongs to the universal ribosomal protein uL3 family.</text>
</comment>
<dbReference type="PANTHER" id="PTHR11229">
    <property type="entry name" value="50S RIBOSOMAL PROTEIN L3"/>
    <property type="match status" value="1"/>
</dbReference>
<evidence type="ECO:0000256" key="6">
    <source>
        <dbReference type="ARBA" id="ARBA00035243"/>
    </source>
</evidence>
<dbReference type="GO" id="GO:0022625">
    <property type="term" value="C:cytosolic large ribosomal subunit"/>
    <property type="evidence" value="ECO:0007669"/>
    <property type="project" value="TreeGrafter"/>
</dbReference>
<keyword evidence="3 7" id="KW-0694">RNA-binding</keyword>
<evidence type="ECO:0000256" key="8">
    <source>
        <dbReference type="SAM" id="MobiDB-lite"/>
    </source>
</evidence>
<dbReference type="AlphaFoldDB" id="A0A1F5AXZ4"/>
<sequence length="200" mass="21376">MKYIVGRKIEMSQVFDEKGMVTPVTLVAVEPCTVTAVRTKEKDGYDAVQIGSGKKNTINKAEKGHLKDLGPFAVLKEYRVEGASDKKVGDIIDVSIFAEGDPIKVTGVSKAKGFQGVVKRHHFGGGPASHGQKHSLREPGSIGATWPQRVLKGQRMAGRMGGEQNTVLGLKVVKIDAAHNILAVKGAIPGRRGTLIEIKG</sequence>
<dbReference type="GO" id="GO:0003735">
    <property type="term" value="F:structural constituent of ribosome"/>
    <property type="evidence" value="ECO:0007669"/>
    <property type="project" value="UniProtKB-UniRule"/>
</dbReference>
<dbReference type="GO" id="GO:0006412">
    <property type="term" value="P:translation"/>
    <property type="evidence" value="ECO:0007669"/>
    <property type="project" value="UniProtKB-UniRule"/>
</dbReference>
<proteinExistence type="inferred from homology"/>
<comment type="caution">
    <text evidence="9">The sequence shown here is derived from an EMBL/GenBank/DDBJ whole genome shotgun (WGS) entry which is preliminary data.</text>
</comment>
<dbReference type="Proteomes" id="UP000176639">
    <property type="component" value="Unassembled WGS sequence"/>
</dbReference>
<dbReference type="NCBIfam" id="TIGR03625">
    <property type="entry name" value="L3_bact"/>
    <property type="match status" value="1"/>
</dbReference>
<protein>
    <recommendedName>
        <fullName evidence="6 7">Large ribosomal subunit protein uL3</fullName>
    </recommendedName>
</protein>
<evidence type="ECO:0000256" key="2">
    <source>
        <dbReference type="ARBA" id="ARBA00022730"/>
    </source>
</evidence>
<dbReference type="EMBL" id="MEYI01000046">
    <property type="protein sequence ID" value="OGD23275.1"/>
    <property type="molecule type" value="Genomic_DNA"/>
</dbReference>
<comment type="subunit">
    <text evidence="7">Part of the 50S ribosomal subunit. Forms a cluster with proteins L14 and L19.</text>
</comment>
<comment type="function">
    <text evidence="7">One of the primary rRNA binding proteins, it binds directly near the 3'-end of the 23S rRNA, where it nucleates assembly of the 50S subunit.</text>
</comment>
<dbReference type="InterPro" id="IPR000597">
    <property type="entry name" value="Ribosomal_uL3"/>
</dbReference>
<evidence type="ECO:0000256" key="7">
    <source>
        <dbReference type="HAMAP-Rule" id="MF_01325"/>
    </source>
</evidence>
<evidence type="ECO:0000256" key="3">
    <source>
        <dbReference type="ARBA" id="ARBA00022884"/>
    </source>
</evidence>
<keyword evidence="2 7" id="KW-0699">rRNA-binding</keyword>
<evidence type="ECO:0000256" key="4">
    <source>
        <dbReference type="ARBA" id="ARBA00022980"/>
    </source>
</evidence>
<evidence type="ECO:0000313" key="9">
    <source>
        <dbReference type="EMBL" id="OGD23275.1"/>
    </source>
</evidence>
<dbReference type="Pfam" id="PF00297">
    <property type="entry name" value="Ribosomal_L3"/>
    <property type="match status" value="1"/>
</dbReference>
<evidence type="ECO:0000313" key="10">
    <source>
        <dbReference type="Proteomes" id="UP000176639"/>
    </source>
</evidence>
<dbReference type="Gene3D" id="3.30.160.810">
    <property type="match status" value="1"/>
</dbReference>
<dbReference type="SUPFAM" id="SSF50447">
    <property type="entry name" value="Translation proteins"/>
    <property type="match status" value="1"/>
</dbReference>
<gene>
    <name evidence="7" type="primary">rplC</name>
    <name evidence="9" type="ORF">A2Z10_00015</name>
</gene>
<keyword evidence="5 7" id="KW-0687">Ribonucleoprotein</keyword>
<name>A0A1F5AXZ4_9BACT</name>
<keyword evidence="4 7" id="KW-0689">Ribosomal protein</keyword>